<dbReference type="Pfam" id="PF10545">
    <property type="entry name" value="MADF_DNA_bdg"/>
    <property type="match status" value="1"/>
</dbReference>
<sequence>MSSDESNLIEMVERFPHIWDKKNARHSDKVAVENAWETIAKIMNFSVEECMETWKSLRLKYVRERRNVKCVPSGSGAYSCTWPLFGKMGFLDRTIISRRTKGNISRKNYENEPSEVWDTMSEMLSQDQEESETSGQLLEEKLEEVAPAILPTPPKKTVLQSSSDIGNLRKERLNKRKKVDVPLESLVATCSSVGQSLNSLLNSEINKEDHH</sequence>
<dbReference type="SMART" id="SM00595">
    <property type="entry name" value="MADF"/>
    <property type="match status" value="1"/>
</dbReference>
<dbReference type="GO" id="GO:0005634">
    <property type="term" value="C:nucleus"/>
    <property type="evidence" value="ECO:0007669"/>
    <property type="project" value="TreeGrafter"/>
</dbReference>
<dbReference type="PANTHER" id="PTHR12243:SF67">
    <property type="entry name" value="COREPRESSOR OF PANGOLIN, ISOFORM A-RELATED"/>
    <property type="match status" value="1"/>
</dbReference>
<reference evidence="2" key="1">
    <citation type="submission" date="2022-01" db="EMBL/GenBank/DDBJ databases">
        <authorList>
            <person name="King R."/>
        </authorList>
    </citation>
    <scope>NUCLEOTIDE SEQUENCE</scope>
</reference>
<proteinExistence type="predicted"/>
<dbReference type="InterPro" id="IPR006578">
    <property type="entry name" value="MADF-dom"/>
</dbReference>
<evidence type="ECO:0000259" key="1">
    <source>
        <dbReference type="PROSITE" id="PS51029"/>
    </source>
</evidence>
<dbReference type="InterPro" id="IPR039353">
    <property type="entry name" value="TF_Adf1"/>
</dbReference>
<evidence type="ECO:0000313" key="3">
    <source>
        <dbReference type="Proteomes" id="UP001153737"/>
    </source>
</evidence>
<feature type="domain" description="MADF" evidence="1">
    <location>
        <begin position="7"/>
        <end position="96"/>
    </location>
</feature>
<dbReference type="GO" id="GO:0006357">
    <property type="term" value="P:regulation of transcription by RNA polymerase II"/>
    <property type="evidence" value="ECO:0007669"/>
    <property type="project" value="TreeGrafter"/>
</dbReference>
<accession>A0A9N9SN54</accession>
<dbReference type="PROSITE" id="PS51029">
    <property type="entry name" value="MADF"/>
    <property type="match status" value="1"/>
</dbReference>
<dbReference type="OrthoDB" id="6703957at2759"/>
<organism evidence="2 3">
    <name type="scientific">Phaedon cochleariae</name>
    <name type="common">Mustard beetle</name>
    <dbReference type="NCBI Taxonomy" id="80249"/>
    <lineage>
        <taxon>Eukaryota</taxon>
        <taxon>Metazoa</taxon>
        <taxon>Ecdysozoa</taxon>
        <taxon>Arthropoda</taxon>
        <taxon>Hexapoda</taxon>
        <taxon>Insecta</taxon>
        <taxon>Pterygota</taxon>
        <taxon>Neoptera</taxon>
        <taxon>Endopterygota</taxon>
        <taxon>Coleoptera</taxon>
        <taxon>Polyphaga</taxon>
        <taxon>Cucujiformia</taxon>
        <taxon>Chrysomeloidea</taxon>
        <taxon>Chrysomelidae</taxon>
        <taxon>Chrysomelinae</taxon>
        <taxon>Chrysomelini</taxon>
        <taxon>Phaedon</taxon>
    </lineage>
</organism>
<dbReference type="GO" id="GO:0005667">
    <property type="term" value="C:transcription regulator complex"/>
    <property type="evidence" value="ECO:0007669"/>
    <property type="project" value="TreeGrafter"/>
</dbReference>
<dbReference type="PANTHER" id="PTHR12243">
    <property type="entry name" value="MADF DOMAIN TRANSCRIPTION FACTOR"/>
    <property type="match status" value="1"/>
</dbReference>
<name>A0A9N9SN54_PHACE</name>
<dbReference type="EMBL" id="OU896715">
    <property type="protein sequence ID" value="CAG9825740.1"/>
    <property type="molecule type" value="Genomic_DNA"/>
</dbReference>
<evidence type="ECO:0000313" key="2">
    <source>
        <dbReference type="EMBL" id="CAG9825740.1"/>
    </source>
</evidence>
<protein>
    <recommendedName>
        <fullName evidence="1">MADF domain-containing protein</fullName>
    </recommendedName>
</protein>
<keyword evidence="3" id="KW-1185">Reference proteome</keyword>
<reference evidence="2" key="2">
    <citation type="submission" date="2022-10" db="EMBL/GenBank/DDBJ databases">
        <authorList>
            <consortium name="ENA_rothamsted_submissions"/>
            <consortium name="culmorum"/>
            <person name="King R."/>
        </authorList>
    </citation>
    <scope>NUCLEOTIDE SEQUENCE</scope>
</reference>
<dbReference type="Proteomes" id="UP001153737">
    <property type="component" value="Chromosome 9"/>
</dbReference>
<dbReference type="AlphaFoldDB" id="A0A9N9SN54"/>
<gene>
    <name evidence="2" type="ORF">PHAECO_LOCUS12752</name>
</gene>